<comment type="cofactor">
    <cofactor evidence="1">
        <name>thiamine diphosphate</name>
        <dbReference type="ChEBI" id="CHEBI:58937"/>
    </cofactor>
</comment>
<dbReference type="PANTHER" id="PTHR11516">
    <property type="entry name" value="PYRUVATE DEHYDROGENASE E1 COMPONENT, ALPHA SUBUNIT BACTERIAL AND ORGANELLAR"/>
    <property type="match status" value="1"/>
</dbReference>
<keyword evidence="3" id="KW-0786">Thiamine pyrophosphate</keyword>
<organism evidence="5">
    <name type="scientific">Salmonella enteritidis</name>
    <dbReference type="NCBI Taxonomy" id="149539"/>
    <lineage>
        <taxon>Bacteria</taxon>
        <taxon>Pseudomonadati</taxon>
        <taxon>Pseudomonadota</taxon>
        <taxon>Gammaproteobacteria</taxon>
        <taxon>Enterobacterales</taxon>
        <taxon>Enterobacteriaceae</taxon>
        <taxon>Salmonella</taxon>
    </lineage>
</organism>
<dbReference type="PANTHER" id="PTHR11516:SF60">
    <property type="entry name" value="PYRUVATE DEHYDROGENASE E1 COMPONENT SUBUNIT ALPHA"/>
    <property type="match status" value="1"/>
</dbReference>
<dbReference type="InterPro" id="IPR050642">
    <property type="entry name" value="PDH_E1_Alpha_Subunit"/>
</dbReference>
<dbReference type="InterPro" id="IPR029061">
    <property type="entry name" value="THDP-binding"/>
</dbReference>
<sequence>MTVNQDKNNLIHVYRKMKLIREFEERLHEENVTGSIPGFLHLYAGEEAIAVGVCDALKNTDYIGSTHRGHGHCIARGCDVNGMMAEIFGKASGLCHGKGGSMHIADLSKGMLGANGIVGSAPSLVLGAALSAKYTKKDSVAVSFTGDGGSNQGLVFEAMNMAVVLKLPVIFVFENNGYGEATGHDYSVGSQNITTRSAGFGMPAVCVDGTDYFAVNDAMKDAVTRARDGQGPSVIEAKAIRWYGHFEGDPGLYRSKEEVTYLRQEHDPLKIFTQKTAHLISREELNAIDTEIKEIINDAVIKAHTAAYPSPDELLSDVCVSY</sequence>
<dbReference type="CDD" id="cd02000">
    <property type="entry name" value="TPP_E1_PDC_ADC_BCADC"/>
    <property type="match status" value="1"/>
</dbReference>
<keyword evidence="2" id="KW-0560">Oxidoreductase</keyword>
<dbReference type="Pfam" id="PF00676">
    <property type="entry name" value="E1_dh"/>
    <property type="match status" value="1"/>
</dbReference>
<dbReference type="GO" id="GO:0004739">
    <property type="term" value="F:pyruvate dehydrogenase (acetyl-transferring) activity"/>
    <property type="evidence" value="ECO:0007669"/>
    <property type="project" value="TreeGrafter"/>
</dbReference>
<dbReference type="GO" id="GO:0006086">
    <property type="term" value="P:pyruvate decarboxylation to acetyl-CoA"/>
    <property type="evidence" value="ECO:0007669"/>
    <property type="project" value="TreeGrafter"/>
</dbReference>
<accession>A0A5V0BEQ0</accession>
<dbReference type="InterPro" id="IPR001017">
    <property type="entry name" value="DH_E1"/>
</dbReference>
<dbReference type="SUPFAM" id="SSF52518">
    <property type="entry name" value="Thiamin diphosphate-binding fold (THDP-binding)"/>
    <property type="match status" value="1"/>
</dbReference>
<name>A0A5V0BEQ0_SALEN</name>
<evidence type="ECO:0000256" key="2">
    <source>
        <dbReference type="ARBA" id="ARBA00023002"/>
    </source>
</evidence>
<gene>
    <name evidence="5" type="ORF">DUU06_26085</name>
</gene>
<reference evidence="5" key="1">
    <citation type="submission" date="2018-07" db="EMBL/GenBank/DDBJ databases">
        <authorList>
            <person name="Ashton P.M."/>
            <person name="Dallman T."/>
            <person name="Nair S."/>
            <person name="De Pinna E."/>
            <person name="Peters T."/>
            <person name="Grant K."/>
        </authorList>
    </citation>
    <scope>NUCLEOTIDE SEQUENCE</scope>
    <source>
        <strain evidence="5">245081</strain>
    </source>
</reference>
<evidence type="ECO:0000256" key="3">
    <source>
        <dbReference type="ARBA" id="ARBA00023052"/>
    </source>
</evidence>
<proteinExistence type="predicted"/>
<feature type="domain" description="Dehydrogenase E1 component" evidence="4">
    <location>
        <begin position="15"/>
        <end position="311"/>
    </location>
</feature>
<dbReference type="AlphaFoldDB" id="A0A5V0BEQ0"/>
<evidence type="ECO:0000313" key="5">
    <source>
        <dbReference type="EMBL" id="EBS5461002.1"/>
    </source>
</evidence>
<dbReference type="EMBL" id="AAGVVM010000105">
    <property type="protein sequence ID" value="EBS5461002.1"/>
    <property type="molecule type" value="Genomic_DNA"/>
</dbReference>
<comment type="caution">
    <text evidence="5">The sequence shown here is derived from an EMBL/GenBank/DDBJ whole genome shotgun (WGS) entry which is preliminary data.</text>
</comment>
<evidence type="ECO:0000256" key="1">
    <source>
        <dbReference type="ARBA" id="ARBA00001964"/>
    </source>
</evidence>
<protein>
    <submittedName>
        <fullName evidence="5">Thiamine pyrophosphate-dependent dehydrogenase E1 component subunit alpha</fullName>
    </submittedName>
</protein>
<evidence type="ECO:0000259" key="4">
    <source>
        <dbReference type="Pfam" id="PF00676"/>
    </source>
</evidence>
<dbReference type="Gene3D" id="3.40.50.970">
    <property type="match status" value="1"/>
</dbReference>